<dbReference type="AlphaFoldDB" id="A0A2T5JAD4"/>
<dbReference type="PANTHER" id="PTHR43179">
    <property type="entry name" value="RHAMNOSYLTRANSFERASE WBBL"/>
    <property type="match status" value="1"/>
</dbReference>
<name>A0A2T5JAD4_9SPHI</name>
<dbReference type="Gene3D" id="3.90.550.10">
    <property type="entry name" value="Spore Coat Polysaccharide Biosynthesis Protein SpsA, Chain A"/>
    <property type="match status" value="1"/>
</dbReference>
<dbReference type="InterPro" id="IPR001173">
    <property type="entry name" value="Glyco_trans_2-like"/>
</dbReference>
<accession>A0A2T5JAD4</accession>
<reference evidence="2 3" key="1">
    <citation type="submission" date="2018-04" db="EMBL/GenBank/DDBJ databases">
        <title>Genomic Encyclopedia of Archaeal and Bacterial Type Strains, Phase II (KMG-II): from individual species to whole genera.</title>
        <authorList>
            <person name="Goeker M."/>
        </authorList>
    </citation>
    <scope>NUCLEOTIDE SEQUENCE [LARGE SCALE GENOMIC DNA]</scope>
    <source>
        <strain evidence="2 3">DSM 26809</strain>
    </source>
</reference>
<dbReference type="CDD" id="cd04186">
    <property type="entry name" value="GT_2_like_c"/>
    <property type="match status" value="1"/>
</dbReference>
<evidence type="ECO:0000313" key="3">
    <source>
        <dbReference type="Proteomes" id="UP000244168"/>
    </source>
</evidence>
<comment type="caution">
    <text evidence="2">The sequence shown here is derived from an EMBL/GenBank/DDBJ whole genome shotgun (WGS) entry which is preliminary data.</text>
</comment>
<dbReference type="GO" id="GO:0016740">
    <property type="term" value="F:transferase activity"/>
    <property type="evidence" value="ECO:0007669"/>
    <property type="project" value="UniProtKB-KW"/>
</dbReference>
<dbReference type="Proteomes" id="UP000244168">
    <property type="component" value="Unassembled WGS sequence"/>
</dbReference>
<proteinExistence type="predicted"/>
<evidence type="ECO:0000313" key="2">
    <source>
        <dbReference type="EMBL" id="PTQ97032.1"/>
    </source>
</evidence>
<dbReference type="EMBL" id="QAOQ01000004">
    <property type="protein sequence ID" value="PTQ97032.1"/>
    <property type="molecule type" value="Genomic_DNA"/>
</dbReference>
<dbReference type="InterPro" id="IPR029044">
    <property type="entry name" value="Nucleotide-diphossugar_trans"/>
</dbReference>
<dbReference type="OrthoDB" id="9771846at2"/>
<protein>
    <submittedName>
        <fullName evidence="2">GT2 family glycosyltransferase</fullName>
    </submittedName>
</protein>
<organism evidence="2 3">
    <name type="scientific">Mucilaginibacter yixingensis</name>
    <dbReference type="NCBI Taxonomy" id="1295612"/>
    <lineage>
        <taxon>Bacteria</taxon>
        <taxon>Pseudomonadati</taxon>
        <taxon>Bacteroidota</taxon>
        <taxon>Sphingobacteriia</taxon>
        <taxon>Sphingobacteriales</taxon>
        <taxon>Sphingobacteriaceae</taxon>
        <taxon>Mucilaginibacter</taxon>
    </lineage>
</organism>
<dbReference type="RefSeq" id="WP_107828967.1">
    <property type="nucleotide sequence ID" value="NZ_CP160205.1"/>
</dbReference>
<gene>
    <name evidence="2" type="ORF">C8P68_104526</name>
</gene>
<keyword evidence="3" id="KW-1185">Reference proteome</keyword>
<dbReference type="PANTHER" id="PTHR43179:SF7">
    <property type="entry name" value="RHAMNOSYLTRANSFERASE WBBL"/>
    <property type="match status" value="1"/>
</dbReference>
<keyword evidence="2" id="KW-0808">Transferase</keyword>
<sequence length="279" mass="32294">MKLSVIIVNYNVCVLLRQAVNSVKSACVGIDHEIIVVDNASEDRSVKMIERDHPDVIVIANTKNVGFAKASNQGLAKAKGEYVLLLDPDTITKKDTLCKSIEFMEHHEDAGGVGVRMISPRGDFQPESKRGLPQHWTTFFKLTGLYRMLSKSRLYDRNHTYWTDEFETTEVDILSGTFMLLRRSVLKITGYLDERFFIYGADIDLSCRIRQAGYKNYYFPKTYIIHFKEQSIRKYSWAYIRHYYGAMFIFAGKYMFKAPKLSIKLKGLEQPYPSLYEIE</sequence>
<dbReference type="SUPFAM" id="SSF53448">
    <property type="entry name" value="Nucleotide-diphospho-sugar transferases"/>
    <property type="match status" value="1"/>
</dbReference>
<evidence type="ECO:0000259" key="1">
    <source>
        <dbReference type="Pfam" id="PF00535"/>
    </source>
</evidence>
<feature type="domain" description="Glycosyltransferase 2-like" evidence="1">
    <location>
        <begin position="4"/>
        <end position="186"/>
    </location>
</feature>
<dbReference type="Pfam" id="PF00535">
    <property type="entry name" value="Glycos_transf_2"/>
    <property type="match status" value="1"/>
</dbReference>